<reference evidence="3" key="1">
    <citation type="submission" date="2021-04" db="EMBL/GenBank/DDBJ databases">
        <authorList>
            <person name="Chebbi M.A.C M."/>
        </authorList>
    </citation>
    <scope>NUCLEOTIDE SEQUENCE</scope>
</reference>
<comment type="similarity">
    <text evidence="2">Belongs to the peptidase S1 family. CLIP subfamily.</text>
</comment>
<dbReference type="InterPro" id="IPR043504">
    <property type="entry name" value="Peptidase_S1_PA_chymotrypsin"/>
</dbReference>
<gene>
    <name evidence="3" type="ORF">HICCMSTLAB_LOCUS1750</name>
</gene>
<dbReference type="Gene3D" id="2.40.10.10">
    <property type="entry name" value="Trypsin-like serine proteases"/>
    <property type="match status" value="2"/>
</dbReference>
<dbReference type="InterPro" id="IPR009003">
    <property type="entry name" value="Peptidase_S1_PA"/>
</dbReference>
<keyword evidence="1" id="KW-1015">Disulfide bond</keyword>
<dbReference type="PANTHER" id="PTHR24256">
    <property type="entry name" value="TRYPTASE-RELATED"/>
    <property type="match status" value="1"/>
</dbReference>
<keyword evidence="4" id="KW-1185">Reference proteome</keyword>
<dbReference type="PROSITE" id="PS51257">
    <property type="entry name" value="PROKAR_LIPOPROTEIN"/>
    <property type="match status" value="1"/>
</dbReference>
<evidence type="ECO:0000313" key="4">
    <source>
        <dbReference type="Proteomes" id="UP000786811"/>
    </source>
</evidence>
<dbReference type="OrthoDB" id="10437674at2759"/>
<evidence type="ECO:0000256" key="1">
    <source>
        <dbReference type="ARBA" id="ARBA00023157"/>
    </source>
</evidence>
<organism evidence="3 4">
    <name type="scientific">Cotesia congregata</name>
    <name type="common">Parasitoid wasp</name>
    <name type="synonym">Apanteles congregatus</name>
    <dbReference type="NCBI Taxonomy" id="51543"/>
    <lineage>
        <taxon>Eukaryota</taxon>
        <taxon>Metazoa</taxon>
        <taxon>Ecdysozoa</taxon>
        <taxon>Arthropoda</taxon>
        <taxon>Hexapoda</taxon>
        <taxon>Insecta</taxon>
        <taxon>Pterygota</taxon>
        <taxon>Neoptera</taxon>
        <taxon>Endopterygota</taxon>
        <taxon>Hymenoptera</taxon>
        <taxon>Apocrita</taxon>
        <taxon>Ichneumonoidea</taxon>
        <taxon>Braconidae</taxon>
        <taxon>Microgastrinae</taxon>
        <taxon>Cotesia</taxon>
    </lineage>
</organism>
<dbReference type="InterPro" id="IPR051487">
    <property type="entry name" value="Ser/Thr_Proteases_Immune/Dev"/>
</dbReference>
<name>A0A8J2H5D9_COTCN</name>
<dbReference type="Proteomes" id="UP000786811">
    <property type="component" value="Unassembled WGS sequence"/>
</dbReference>
<dbReference type="EMBL" id="CAJNRD030001116">
    <property type="protein sequence ID" value="CAG5075596.1"/>
    <property type="molecule type" value="Genomic_DNA"/>
</dbReference>
<protein>
    <submittedName>
        <fullName evidence="3">Uncharacterized protein</fullName>
    </submittedName>
</protein>
<proteinExistence type="inferred from homology"/>
<evidence type="ECO:0000313" key="3">
    <source>
        <dbReference type="EMBL" id="CAG5075596.1"/>
    </source>
</evidence>
<dbReference type="SUPFAM" id="SSF50494">
    <property type="entry name" value="Trypsin-like serine proteases"/>
    <property type="match status" value="2"/>
</dbReference>
<comment type="caution">
    <text evidence="3">The sequence shown here is derived from an EMBL/GenBank/DDBJ whole genome shotgun (WGS) entry which is preliminary data.</text>
</comment>
<sequence length="607" mass="69128">MKVIIKIFITSTIITLSQGCFVAYLNRIERKSVSVNLSAWAVVIVEQTYSGFEVLGNEFFDYGSIIHPQTVITLNPTILYESTSDYRIAAGCWAYKDFNDQNVDDCQLRNFSRIINGRISSKKSSNGNNSYTIIILDSPFNLNKRINVIHLATNTMNNYSNCYLYAPAALSIINQNNQLNTNDQISLVTLVAPYKAEIVNNSAQVFKYDGVNYTLIIEDTNLNFEKAAVLFLKENYRSSPLVCQKNNTNNYEQIGFFNTYLDTEKPLEQQSWLDTNKNYLIRFSELLARKQEARLDLKMKVMIKIFIVSIVVTLSEGCFVTYLNRVERQSVNVNLSAWTGIIVKNTSSGFEVLGHESLDYGSIIHPQAVITLNPTILYKSTSDYGIAAGCWVYKDINDQNVDDCQFRNFFRIINGNISSEKSSNGNNSYAIIILDSPFNLNERINVIHLATNTMNNYSNCYLFAPTALSLINQNNPLNATDQKFISLVTLVAPYKAEIVNHSAQIFKYDGVNYTLIIEDTNLNFEKAAVVFFKTYYRGSPLVCQKNNTNNYEQIGFFNIYLDIEKSLEQQRSELFINTTSVHKEIYEKLNNYFSPSEISEINATINF</sequence>
<accession>A0A8J2H5D9</accession>
<evidence type="ECO:0000256" key="2">
    <source>
        <dbReference type="ARBA" id="ARBA00024195"/>
    </source>
</evidence>
<dbReference type="AlphaFoldDB" id="A0A8J2H5D9"/>